<dbReference type="Proteomes" id="UP000033423">
    <property type="component" value="Unassembled WGS sequence"/>
</dbReference>
<comment type="caution">
    <text evidence="1">The sequence shown here is derived from an EMBL/GenBank/DDBJ whole genome shotgun (WGS) entry which is preliminary data.</text>
</comment>
<dbReference type="AlphaFoldDB" id="A0A0F3H0P1"/>
<name>A0A0F3H0P1_9BACT</name>
<feature type="non-terminal residue" evidence="1">
    <location>
        <position position="105"/>
    </location>
</feature>
<protein>
    <submittedName>
        <fullName evidence="1">Uncharacterized protein</fullName>
    </submittedName>
</protein>
<evidence type="ECO:0000313" key="1">
    <source>
        <dbReference type="EMBL" id="KJU87736.1"/>
    </source>
</evidence>
<reference evidence="1 2" key="1">
    <citation type="submission" date="2015-02" db="EMBL/GenBank/DDBJ databases">
        <title>Single-cell genomics of uncultivated deep-branching MTB reveals a conserved set of magnetosome genes.</title>
        <authorList>
            <person name="Kolinko S."/>
            <person name="Richter M."/>
            <person name="Glockner F.O."/>
            <person name="Brachmann A."/>
            <person name="Schuler D."/>
        </authorList>
    </citation>
    <scope>NUCLEOTIDE SEQUENCE [LARGE SCALE GENOMIC DNA]</scope>
    <source>
        <strain evidence="1">TM-1</strain>
    </source>
</reference>
<evidence type="ECO:0000313" key="2">
    <source>
        <dbReference type="Proteomes" id="UP000033423"/>
    </source>
</evidence>
<proteinExistence type="predicted"/>
<sequence>MLCIITSKVERRTKYYEFRHKTAVDCLVKVDNNILSFLKVESVIDCNSIELIPKKELLDRIDPTHSIVVKQRNISNELKEEIGRAIKKSPLVKPYIKKLLKCCYR</sequence>
<accession>A0A0F3H0P1</accession>
<organism evidence="1 2">
    <name type="scientific">Candidatus Magnetobacterium bavaricum</name>
    <dbReference type="NCBI Taxonomy" id="29290"/>
    <lineage>
        <taxon>Bacteria</taxon>
        <taxon>Pseudomonadati</taxon>
        <taxon>Nitrospirota</taxon>
        <taxon>Thermodesulfovibrionia</taxon>
        <taxon>Thermodesulfovibrionales</taxon>
        <taxon>Candidatus Magnetobacteriaceae</taxon>
        <taxon>Candidatus Magnetobacterium</taxon>
    </lineage>
</organism>
<gene>
    <name evidence="1" type="ORF">MBAV_000071</name>
</gene>
<keyword evidence="2" id="KW-1185">Reference proteome</keyword>
<dbReference type="EMBL" id="LACI01000038">
    <property type="protein sequence ID" value="KJU87736.1"/>
    <property type="molecule type" value="Genomic_DNA"/>
</dbReference>